<dbReference type="AlphaFoldDB" id="A0A511ZHZ6"/>
<dbReference type="GO" id="GO:0009401">
    <property type="term" value="P:phosphoenolpyruvate-dependent sugar phosphotransferase system"/>
    <property type="evidence" value="ECO:0007669"/>
    <property type="project" value="UniProtKB-KW"/>
</dbReference>
<evidence type="ECO:0000256" key="7">
    <source>
        <dbReference type="ARBA" id="ARBA00022777"/>
    </source>
</evidence>
<evidence type="ECO:0000259" key="8">
    <source>
        <dbReference type="PROSITE" id="PS51101"/>
    </source>
</evidence>
<dbReference type="Proteomes" id="UP000321558">
    <property type="component" value="Unassembled WGS sequence"/>
</dbReference>
<dbReference type="Pfam" id="PF03830">
    <property type="entry name" value="PTSIIB_sorb"/>
    <property type="match status" value="1"/>
</dbReference>
<dbReference type="InterPro" id="IPR004720">
    <property type="entry name" value="PTS_IIB_sorbose-sp"/>
</dbReference>
<dbReference type="Gene3D" id="3.40.35.10">
    <property type="entry name" value="Phosphotransferase system, sorbose subfamily IIB component"/>
    <property type="match status" value="1"/>
</dbReference>
<dbReference type="InterPro" id="IPR036667">
    <property type="entry name" value="PTS_IIB_sorbose-sp_sf"/>
</dbReference>
<reference evidence="9 10" key="1">
    <citation type="submission" date="2019-07" db="EMBL/GenBank/DDBJ databases">
        <title>Whole genome shotgun sequence of Oceanobacillus sojae NBRC 105379.</title>
        <authorList>
            <person name="Hosoyama A."/>
            <person name="Uohara A."/>
            <person name="Ohji S."/>
            <person name="Ichikawa N."/>
        </authorList>
    </citation>
    <scope>NUCLEOTIDE SEQUENCE [LARGE SCALE GENOMIC DNA]</scope>
    <source>
        <strain evidence="9 10">NBRC 105379</strain>
    </source>
</reference>
<proteinExistence type="predicted"/>
<keyword evidence="3" id="KW-0963">Cytoplasm</keyword>
<dbReference type="RefSeq" id="WP_147210072.1">
    <property type="nucleotide sequence ID" value="NZ_BJYM01000006.1"/>
</dbReference>
<feature type="domain" description="PTS EIIB type-4" evidence="8">
    <location>
        <begin position="1"/>
        <end position="158"/>
    </location>
</feature>
<comment type="caution">
    <text evidence="9">The sequence shown here is derived from an EMBL/GenBank/DDBJ whole genome shotgun (WGS) entry which is preliminary data.</text>
</comment>
<dbReference type="EMBL" id="BJYM01000006">
    <property type="protein sequence ID" value="GEN87060.1"/>
    <property type="molecule type" value="Genomic_DNA"/>
</dbReference>
<accession>A0A511ZHZ6</accession>
<keyword evidence="2" id="KW-0813">Transport</keyword>
<evidence type="ECO:0000256" key="4">
    <source>
        <dbReference type="ARBA" id="ARBA00022597"/>
    </source>
</evidence>
<dbReference type="OrthoDB" id="9788818at2"/>
<evidence type="ECO:0000256" key="1">
    <source>
        <dbReference type="ARBA" id="ARBA00004496"/>
    </source>
</evidence>
<evidence type="ECO:0000313" key="9">
    <source>
        <dbReference type="EMBL" id="GEN87060.1"/>
    </source>
</evidence>
<evidence type="ECO:0000256" key="3">
    <source>
        <dbReference type="ARBA" id="ARBA00022490"/>
    </source>
</evidence>
<evidence type="ECO:0000256" key="2">
    <source>
        <dbReference type="ARBA" id="ARBA00022448"/>
    </source>
</evidence>
<keyword evidence="4" id="KW-0762">Sugar transport</keyword>
<dbReference type="GO" id="GO:0016301">
    <property type="term" value="F:kinase activity"/>
    <property type="evidence" value="ECO:0007669"/>
    <property type="project" value="UniProtKB-KW"/>
</dbReference>
<evidence type="ECO:0000256" key="5">
    <source>
        <dbReference type="ARBA" id="ARBA00022679"/>
    </source>
</evidence>
<name>A0A511ZHZ6_9BACI</name>
<comment type="subcellular location">
    <subcellularLocation>
        <location evidence="1">Cytoplasm</location>
    </subcellularLocation>
</comment>
<keyword evidence="7" id="KW-0418">Kinase</keyword>
<keyword evidence="6" id="KW-0598">Phosphotransferase system</keyword>
<dbReference type="PROSITE" id="PS51101">
    <property type="entry name" value="PTS_EIIB_TYPE_4"/>
    <property type="match status" value="1"/>
</dbReference>
<organism evidence="9 10">
    <name type="scientific">Oceanobacillus sojae</name>
    <dbReference type="NCBI Taxonomy" id="582851"/>
    <lineage>
        <taxon>Bacteria</taxon>
        <taxon>Bacillati</taxon>
        <taxon>Bacillota</taxon>
        <taxon>Bacilli</taxon>
        <taxon>Bacillales</taxon>
        <taxon>Bacillaceae</taxon>
        <taxon>Oceanobacillus</taxon>
    </lineage>
</organism>
<protein>
    <submittedName>
        <fullName evidence="9">PTS mannose transporter subunit IIA</fullName>
    </submittedName>
</protein>
<sequence>MIKLVRIDDRLIHGQVAYTWTGYLGANVILIANDQVLKDELKKMALNLAAPSGVKVLFKSLDESIEYLNSDASSKLKIFVLVDKSADALKLVKGVKEISSINVGGMRMSDGKEMRTPSIAVDEQDINHFKEMEESGVQIEIRQTPVENKKPLAVLLNK</sequence>
<evidence type="ECO:0000313" key="10">
    <source>
        <dbReference type="Proteomes" id="UP000321558"/>
    </source>
</evidence>
<evidence type="ECO:0000256" key="6">
    <source>
        <dbReference type="ARBA" id="ARBA00022683"/>
    </source>
</evidence>
<dbReference type="GO" id="GO:0008982">
    <property type="term" value="F:protein-N(PI)-phosphohistidine-sugar phosphotransferase activity"/>
    <property type="evidence" value="ECO:0007669"/>
    <property type="project" value="InterPro"/>
</dbReference>
<dbReference type="GO" id="GO:0005737">
    <property type="term" value="C:cytoplasm"/>
    <property type="evidence" value="ECO:0007669"/>
    <property type="project" value="UniProtKB-SubCell"/>
</dbReference>
<dbReference type="CDD" id="cd00001">
    <property type="entry name" value="PTS_IIB_man"/>
    <property type="match status" value="1"/>
</dbReference>
<gene>
    <name evidence="9" type="ORF">OSO01_17990</name>
</gene>
<keyword evidence="5" id="KW-0808">Transferase</keyword>
<keyword evidence="10" id="KW-1185">Reference proteome</keyword>
<dbReference type="SUPFAM" id="SSF52728">
    <property type="entry name" value="PTS IIb component"/>
    <property type="match status" value="1"/>
</dbReference>